<dbReference type="InterPro" id="IPR027039">
    <property type="entry name" value="Crtac1"/>
</dbReference>
<dbReference type="InterPro" id="IPR013517">
    <property type="entry name" value="FG-GAP"/>
</dbReference>
<dbReference type="Gene3D" id="2.130.10.130">
    <property type="entry name" value="Integrin alpha, N-terminal"/>
    <property type="match status" value="2"/>
</dbReference>
<evidence type="ECO:0000256" key="1">
    <source>
        <dbReference type="ARBA" id="ARBA00022729"/>
    </source>
</evidence>
<dbReference type="InterPro" id="IPR011519">
    <property type="entry name" value="UnbV_ASPIC"/>
</dbReference>
<dbReference type="InterPro" id="IPR028994">
    <property type="entry name" value="Integrin_alpha_N"/>
</dbReference>
<dbReference type="InterPro" id="IPR011990">
    <property type="entry name" value="TPR-like_helical_dom_sf"/>
</dbReference>
<evidence type="ECO:0000313" key="4">
    <source>
        <dbReference type="Proteomes" id="UP001430306"/>
    </source>
</evidence>
<organism evidence="3 4">
    <name type="scientific">Rhodopirellula halodulae</name>
    <dbReference type="NCBI Taxonomy" id="2894198"/>
    <lineage>
        <taxon>Bacteria</taxon>
        <taxon>Pseudomonadati</taxon>
        <taxon>Planctomycetota</taxon>
        <taxon>Planctomycetia</taxon>
        <taxon>Pirellulales</taxon>
        <taxon>Pirellulaceae</taxon>
        <taxon>Rhodopirellula</taxon>
    </lineage>
</organism>
<dbReference type="SUPFAM" id="SSF69318">
    <property type="entry name" value="Integrin alpha N-terminal domain"/>
    <property type="match status" value="1"/>
</dbReference>
<protein>
    <submittedName>
        <fullName evidence="3">CRTAC1 family protein</fullName>
    </submittedName>
</protein>
<sequence length="922" mass="102460">MQLSDNIPKAPVDVPLQFDRLLRAGDLEAAENVLRNALRENASDVVSRRLLSQLLSAQGRRMEACHHVRQLIRYTTLQPHELLSLVDTCGPFMLVNYGDLPSIQPETLFGLGDARLEYFSSRANVDQVLELLTQVRRKHPSHPAVIAFSGRVLAEHARWDELEDWIGEVASAFESTPEFALSNRRATERTFGLREQPEAWLAVAIWLSKNHSVDDAVRCLVECLRLDPSNRAALRSLVSIVEREFTEESDWHRRLPKLRDWLEGLDRVFRIARDASAEEASWIASRMSDWFRPWESEAWSYRAAELAGQSNQALRLLEERREALMNWEANAKAELASNTRMSRTLGFVPEPLTSIRLPRRLLKSDMRESETKQRIAFENVAEQWGIRSSEATKFPASGQNFYLHQTNGVGLGAFDFDLDGLCDVYSCRADGTPNSMDSQPNQLFRQVATGKFQEITKLSRAIDTGFSQGVCVSDANQDGFPDVFVANIGVNNWFINQGDGTFELASNRIAENDEQWTSSLAMADLNGDSLPDLVEINYIQERRAFDVLCEPPFVGCQPQDFRAAADRVFLMSADGKLAPWKDVCEAMKESPKHGFGIVIGNFDGENGNDFFVSNDGDLNHYWVSKAANSEVANTFDLPESMGVFKLIENAGLAGLAVGRSGHGEACMGIAASDFNRDGKLDFHVTNFFEESVNLFLQTTSGYFSDEAIAFRLNDPSRNVTGFGTQAADFDNDGWQDIVVLNGHLYNHLQNGIPFKMLPQLFRGSVNGFQTEPSSNRSVYFNEPQLGRTLASADLDRDGRMDLLANHLDQPVAVLQNVSDAAAAVQFELLGTSSERNAAGATLQCRIETEESATLQTAFQVAGGGYMCSNESIIHFGIADPGSKVGVRVQWPSGKEEEFEGLSASARHAIVEGIGVVRSTPLR</sequence>
<dbReference type="Pfam" id="PF07593">
    <property type="entry name" value="UnbV_ASPIC"/>
    <property type="match status" value="1"/>
</dbReference>
<gene>
    <name evidence="3" type="ORF">LOC71_23010</name>
</gene>
<dbReference type="Proteomes" id="UP001430306">
    <property type="component" value="Unassembled WGS sequence"/>
</dbReference>
<name>A0ABS8NP59_9BACT</name>
<dbReference type="EMBL" id="JAJKFW010000063">
    <property type="protein sequence ID" value="MCC9645159.1"/>
    <property type="molecule type" value="Genomic_DNA"/>
</dbReference>
<dbReference type="Gene3D" id="1.25.40.10">
    <property type="entry name" value="Tetratricopeptide repeat domain"/>
    <property type="match status" value="1"/>
</dbReference>
<proteinExistence type="predicted"/>
<evidence type="ECO:0000259" key="2">
    <source>
        <dbReference type="Pfam" id="PF07593"/>
    </source>
</evidence>
<dbReference type="SUPFAM" id="SSF48452">
    <property type="entry name" value="TPR-like"/>
    <property type="match status" value="1"/>
</dbReference>
<feature type="domain" description="ASPIC/UnbV" evidence="2">
    <location>
        <begin position="838"/>
        <end position="905"/>
    </location>
</feature>
<dbReference type="RefSeq" id="WP_230276795.1">
    <property type="nucleotide sequence ID" value="NZ_JAJKFW010000063.1"/>
</dbReference>
<dbReference type="Pfam" id="PF13517">
    <property type="entry name" value="FG-GAP_3"/>
    <property type="match status" value="2"/>
</dbReference>
<dbReference type="PANTHER" id="PTHR16026">
    <property type="entry name" value="CARTILAGE ACIDIC PROTEIN 1"/>
    <property type="match status" value="1"/>
</dbReference>
<evidence type="ECO:0000313" key="3">
    <source>
        <dbReference type="EMBL" id="MCC9645159.1"/>
    </source>
</evidence>
<comment type="caution">
    <text evidence="3">The sequence shown here is derived from an EMBL/GenBank/DDBJ whole genome shotgun (WGS) entry which is preliminary data.</text>
</comment>
<dbReference type="PANTHER" id="PTHR16026:SF0">
    <property type="entry name" value="CARTILAGE ACIDIC PROTEIN 1"/>
    <property type="match status" value="1"/>
</dbReference>
<keyword evidence="1" id="KW-0732">Signal</keyword>
<keyword evidence="4" id="KW-1185">Reference proteome</keyword>
<accession>A0ABS8NP59</accession>
<reference evidence="3" key="1">
    <citation type="submission" date="2021-11" db="EMBL/GenBank/DDBJ databases">
        <title>Genome sequence.</title>
        <authorList>
            <person name="Sun Q."/>
        </authorList>
    </citation>
    <scope>NUCLEOTIDE SEQUENCE</scope>
    <source>
        <strain evidence="3">JC740</strain>
    </source>
</reference>